<evidence type="ECO:0000313" key="4">
    <source>
        <dbReference type="Proteomes" id="UP001304071"/>
    </source>
</evidence>
<evidence type="ECO:0000256" key="1">
    <source>
        <dbReference type="ARBA" id="ARBA00023015"/>
    </source>
</evidence>
<evidence type="ECO:0000313" key="3">
    <source>
        <dbReference type="EMBL" id="WPC72960.1"/>
    </source>
</evidence>
<dbReference type="RefSeq" id="WP_261892770.1">
    <property type="nucleotide sequence ID" value="NZ_AP024895.1"/>
</dbReference>
<dbReference type="InterPro" id="IPR004356">
    <property type="entry name" value="Adhesin_operon_reg_prot"/>
</dbReference>
<keyword evidence="4" id="KW-1185">Reference proteome</keyword>
<keyword evidence="1" id="KW-0805">Transcription regulation</keyword>
<dbReference type="InterPro" id="IPR053721">
    <property type="entry name" value="Fimbrial_Adhesin_Reg"/>
</dbReference>
<name>A0ABZ0QAK9_9VIBR</name>
<sequence>MIQGLEKKERLELLISLTNIRSESQITALERYFVDGLNFEAAAAIAEIPSSNFKRVLDRVQEIDAVVEKIKEIDWCKFKSENR</sequence>
<evidence type="ECO:0000256" key="2">
    <source>
        <dbReference type="ARBA" id="ARBA00023163"/>
    </source>
</evidence>
<proteinExistence type="predicted"/>
<dbReference type="Proteomes" id="UP001304071">
    <property type="component" value="Chromosome 1"/>
</dbReference>
<keyword evidence="2" id="KW-0804">Transcription</keyword>
<dbReference type="Gene3D" id="1.10.10.2690">
    <property type="match status" value="1"/>
</dbReference>
<gene>
    <name evidence="3" type="ORF">R8Z52_12580</name>
</gene>
<accession>A0ABZ0QAK9</accession>
<dbReference type="EMBL" id="CP138203">
    <property type="protein sequence ID" value="WPC72960.1"/>
    <property type="molecule type" value="Genomic_DNA"/>
</dbReference>
<dbReference type="Pfam" id="PF03333">
    <property type="entry name" value="PapB"/>
    <property type="match status" value="1"/>
</dbReference>
<reference evidence="3 4" key="1">
    <citation type="submission" date="2023-11" db="EMBL/GenBank/DDBJ databases">
        <title>Plant-associative lifestyle of Vibrio porteresiae and its evolutionary dynamics.</title>
        <authorList>
            <person name="Rameshkumar N."/>
            <person name="Kirti K."/>
        </authorList>
    </citation>
    <scope>NUCLEOTIDE SEQUENCE [LARGE SCALE GENOMIC DNA]</scope>
    <source>
        <strain evidence="3 4">MSSRF30</strain>
    </source>
</reference>
<organism evidence="3 4">
    <name type="scientific">Vibrio porteresiae DSM 19223</name>
    <dbReference type="NCBI Taxonomy" id="1123496"/>
    <lineage>
        <taxon>Bacteria</taxon>
        <taxon>Pseudomonadati</taxon>
        <taxon>Pseudomonadota</taxon>
        <taxon>Gammaproteobacteria</taxon>
        <taxon>Vibrionales</taxon>
        <taxon>Vibrionaceae</taxon>
        <taxon>Vibrio</taxon>
    </lineage>
</organism>
<protein>
    <submittedName>
        <fullName evidence="3">Adhesin biosynthesis transcription regulatory family protein</fullName>
    </submittedName>
</protein>